<evidence type="ECO:0000256" key="2">
    <source>
        <dbReference type="SAM" id="MobiDB-lite"/>
    </source>
</evidence>
<feature type="coiled-coil region" evidence="1">
    <location>
        <begin position="124"/>
        <end position="161"/>
    </location>
</feature>
<keyword evidence="1" id="KW-0175">Coiled coil</keyword>
<feature type="region of interest" description="Disordered" evidence="2">
    <location>
        <begin position="1"/>
        <end position="118"/>
    </location>
</feature>
<gene>
    <name evidence="3" type="ORF">Agub_g11676</name>
</gene>
<name>A0AAD3E1D8_9CHLO</name>
<keyword evidence="4" id="KW-1185">Reference proteome</keyword>
<evidence type="ECO:0000313" key="4">
    <source>
        <dbReference type="Proteomes" id="UP001054857"/>
    </source>
</evidence>
<dbReference type="AlphaFoldDB" id="A0AAD3E1D8"/>
<dbReference type="Proteomes" id="UP001054857">
    <property type="component" value="Unassembled WGS sequence"/>
</dbReference>
<sequence length="193" mass="21992">MDRRQSRSAGRSRREERRSQSVRSSQESSLAGNLSPGRHHHGHRGREGGGGFFKNLFGRRDKSPMDQRPSQQPFPIEPNAPPPPPVSSSPAAKLKAMLSFAPHSHSRHTSPTPNRTAEPDDMQVKDMHHRMQLLQAQVQDYERIKAQLAAEQRSAQEWKEKWNYQNFKLNLMVDMLVLRVLELDQETAAATAR</sequence>
<evidence type="ECO:0000313" key="3">
    <source>
        <dbReference type="EMBL" id="GFR49606.1"/>
    </source>
</evidence>
<dbReference type="EMBL" id="BMAR01000031">
    <property type="protein sequence ID" value="GFR49606.1"/>
    <property type="molecule type" value="Genomic_DNA"/>
</dbReference>
<reference evidence="3 4" key="1">
    <citation type="journal article" date="2021" name="Sci. Rep.">
        <title>Genome sequencing of the multicellular alga Astrephomene provides insights into convergent evolution of germ-soma differentiation.</title>
        <authorList>
            <person name="Yamashita S."/>
            <person name="Yamamoto K."/>
            <person name="Matsuzaki R."/>
            <person name="Suzuki S."/>
            <person name="Yamaguchi H."/>
            <person name="Hirooka S."/>
            <person name="Minakuchi Y."/>
            <person name="Miyagishima S."/>
            <person name="Kawachi M."/>
            <person name="Toyoda A."/>
            <person name="Nozaki H."/>
        </authorList>
    </citation>
    <scope>NUCLEOTIDE SEQUENCE [LARGE SCALE GENOMIC DNA]</scope>
    <source>
        <strain evidence="3 4">NIES-4017</strain>
    </source>
</reference>
<protein>
    <submittedName>
        <fullName evidence="3">Uncharacterized protein</fullName>
    </submittedName>
</protein>
<accession>A0AAD3E1D8</accession>
<comment type="caution">
    <text evidence="3">The sequence shown here is derived from an EMBL/GenBank/DDBJ whole genome shotgun (WGS) entry which is preliminary data.</text>
</comment>
<evidence type="ECO:0000256" key="1">
    <source>
        <dbReference type="SAM" id="Coils"/>
    </source>
</evidence>
<proteinExistence type="predicted"/>
<organism evidence="3 4">
    <name type="scientific">Astrephomene gubernaculifera</name>
    <dbReference type="NCBI Taxonomy" id="47775"/>
    <lineage>
        <taxon>Eukaryota</taxon>
        <taxon>Viridiplantae</taxon>
        <taxon>Chlorophyta</taxon>
        <taxon>core chlorophytes</taxon>
        <taxon>Chlorophyceae</taxon>
        <taxon>CS clade</taxon>
        <taxon>Chlamydomonadales</taxon>
        <taxon>Astrephomenaceae</taxon>
        <taxon>Astrephomene</taxon>
    </lineage>
</organism>
<feature type="compositionally biased region" description="Pro residues" evidence="2">
    <location>
        <begin position="75"/>
        <end position="87"/>
    </location>
</feature>